<name>A0A2H0WL23_9BACT</name>
<comment type="caution">
    <text evidence="10">The sequence shown here is derived from an EMBL/GenBank/DDBJ whole genome shotgun (WGS) entry which is preliminary data.</text>
</comment>
<accession>A0A2H0WL23</accession>
<dbReference type="InterPro" id="IPR004805">
    <property type="entry name" value="DnaE2/DnaE/PolC"/>
</dbReference>
<dbReference type="EC" id="2.7.7.7" evidence="2"/>
<dbReference type="GO" id="GO:0003887">
    <property type="term" value="F:DNA-directed DNA polymerase activity"/>
    <property type="evidence" value="ECO:0007669"/>
    <property type="project" value="UniProtKB-KW"/>
</dbReference>
<dbReference type="CDD" id="cd04485">
    <property type="entry name" value="DnaE_OBF"/>
    <property type="match status" value="1"/>
</dbReference>
<dbReference type="GO" id="GO:0003676">
    <property type="term" value="F:nucleic acid binding"/>
    <property type="evidence" value="ECO:0007669"/>
    <property type="project" value="InterPro"/>
</dbReference>
<organism evidence="10 11">
    <name type="scientific">Candidatus Tagabacteria bacterium CG09_land_8_20_14_0_10_41_14</name>
    <dbReference type="NCBI Taxonomy" id="1975021"/>
    <lineage>
        <taxon>Bacteria</taxon>
        <taxon>Candidatus Tagaibacteriota</taxon>
    </lineage>
</organism>
<dbReference type="CDD" id="cd12113">
    <property type="entry name" value="PHP_PolIIIA_DnaE3"/>
    <property type="match status" value="1"/>
</dbReference>
<dbReference type="Pfam" id="PF17657">
    <property type="entry name" value="DNA_pol3_finger"/>
    <property type="match status" value="1"/>
</dbReference>
<gene>
    <name evidence="10" type="ORF">COT67_02640</name>
</gene>
<dbReference type="Pfam" id="PF02811">
    <property type="entry name" value="PHP"/>
    <property type="match status" value="1"/>
</dbReference>
<evidence type="ECO:0000259" key="9">
    <source>
        <dbReference type="SMART" id="SM00481"/>
    </source>
</evidence>
<dbReference type="Gene3D" id="1.10.10.1600">
    <property type="entry name" value="Bacterial DNA polymerase III alpha subunit, thumb domain"/>
    <property type="match status" value="1"/>
</dbReference>
<dbReference type="Gene3D" id="1.10.150.870">
    <property type="match status" value="1"/>
</dbReference>
<evidence type="ECO:0000256" key="6">
    <source>
        <dbReference type="ARBA" id="ARBA00022705"/>
    </source>
</evidence>
<feature type="domain" description="Polymerase/histidinol phosphatase N-terminal" evidence="9">
    <location>
        <begin position="3"/>
        <end position="70"/>
    </location>
</feature>
<reference evidence="11" key="1">
    <citation type="submission" date="2017-09" db="EMBL/GenBank/DDBJ databases">
        <title>Depth-based differentiation of microbial function through sediment-hosted aquifers and enrichment of novel symbionts in the deep terrestrial subsurface.</title>
        <authorList>
            <person name="Probst A.J."/>
            <person name="Ladd B."/>
            <person name="Jarett J.K."/>
            <person name="Geller-Mcgrath D.E."/>
            <person name="Sieber C.M.K."/>
            <person name="Emerson J.B."/>
            <person name="Anantharaman K."/>
            <person name="Thomas B.C."/>
            <person name="Malmstrom R."/>
            <person name="Stieglmeier M."/>
            <person name="Klingl A."/>
            <person name="Woyke T."/>
            <person name="Ryan C.M."/>
            <person name="Banfield J.F."/>
        </authorList>
    </citation>
    <scope>NUCLEOTIDE SEQUENCE [LARGE SCALE GENOMIC DNA]</scope>
</reference>
<evidence type="ECO:0000256" key="8">
    <source>
        <dbReference type="ARBA" id="ARBA00049244"/>
    </source>
</evidence>
<dbReference type="GO" id="GO:0008408">
    <property type="term" value="F:3'-5' exonuclease activity"/>
    <property type="evidence" value="ECO:0007669"/>
    <property type="project" value="InterPro"/>
</dbReference>
<evidence type="ECO:0000256" key="3">
    <source>
        <dbReference type="ARBA" id="ARBA00019114"/>
    </source>
</evidence>
<dbReference type="InterPro" id="IPR004365">
    <property type="entry name" value="NA-bd_OB_tRNA"/>
</dbReference>
<evidence type="ECO:0000256" key="5">
    <source>
        <dbReference type="ARBA" id="ARBA00022695"/>
    </source>
</evidence>
<dbReference type="GO" id="GO:0005737">
    <property type="term" value="C:cytoplasm"/>
    <property type="evidence" value="ECO:0007669"/>
    <property type="project" value="UniProtKB-SubCell"/>
</dbReference>
<evidence type="ECO:0000256" key="2">
    <source>
        <dbReference type="ARBA" id="ARBA00012417"/>
    </source>
</evidence>
<dbReference type="InterPro" id="IPR004013">
    <property type="entry name" value="PHP_dom"/>
</dbReference>
<keyword evidence="7" id="KW-0239">DNA-directed DNA polymerase</keyword>
<dbReference type="Pfam" id="PF14579">
    <property type="entry name" value="HHH_6"/>
    <property type="match status" value="1"/>
</dbReference>
<proteinExistence type="predicted"/>
<comment type="subcellular location">
    <subcellularLocation>
        <location evidence="1">Cytoplasm</location>
    </subcellularLocation>
</comment>
<dbReference type="Pfam" id="PF01336">
    <property type="entry name" value="tRNA_anti-codon"/>
    <property type="match status" value="1"/>
</dbReference>
<dbReference type="PANTHER" id="PTHR32294:SF0">
    <property type="entry name" value="DNA POLYMERASE III SUBUNIT ALPHA"/>
    <property type="match status" value="1"/>
</dbReference>
<dbReference type="NCBIfam" id="TIGR00594">
    <property type="entry name" value="polc"/>
    <property type="match status" value="1"/>
</dbReference>
<dbReference type="Pfam" id="PF07733">
    <property type="entry name" value="DNA_pol3_alpha"/>
    <property type="match status" value="1"/>
</dbReference>
<evidence type="ECO:0000256" key="4">
    <source>
        <dbReference type="ARBA" id="ARBA00022679"/>
    </source>
</evidence>
<dbReference type="InterPro" id="IPR003141">
    <property type="entry name" value="Pol/His_phosphatase_N"/>
</dbReference>
<dbReference type="AlphaFoldDB" id="A0A2H0WL23"/>
<sequence>MFVHLHTHSHYSLLDGLAKVPNLVNEAVENKMSALALTDHGNMHGIIQFYKKAIAAEIKPILGTEAYIAPRGMRQKEAGIDAKPYHLILLAKNEEGYKNLLKLTSAAHIEGFYYKPRMDKELLAKYSKGLIASTACLGGEIPRLLLSEKYEQAQKTAEEYQNIFGKDSFFLEIQHHPTVPNYDLVNKRVVELGKKMNIPVIATQDIHYLKKEDAAAQDALLAIQTNSLMKDHNRLTMKNDDYSFRSTEEMASLFKDVPEAIENTVKIAEKCNVELNLGEWIFPKFEIPGGKNAEAYLREKTAAGLKSSGFFEDKKNLKKAKERIDYELGIINNKGYAPYFLIVADFVNHAKARGIITNTRGSAAGSFVSYLIGISNVDPLKYNLPFERFLNPYRPSPPDIDMDFADDRRDELIEYAKQRYGLDKVAQIGTFGTMMARGSVRDITRVLDYSYPIGDRIAKMIPFGSQGFPMSIKKAIGMNHALKNAYENESETKEILDLAQKIEGSARHISVHAAGVVISPDELINHVPLQREPNGDKIITQYDMAAVEDVGLLKFDFLGIRNLSILGRAVDLIEKLRGEKINLDKIPLDDKKSFELVARGNTIGLFQLGGSGMTKYLKQLKPSNIADIMAMIALFRPGPIANIPSYINRKHGKEPVSYLDPRLEKILGNTYGVVTYQEDVLLIAMELAGYNWGTVDKFRKAIGKKIPAEMAKQEKIFIEGCQKHGNLSKEKAETLWRLFNPFKGYGFNKAHAASYGMVAYQTAYLKANYPGEFMTAVLSAEAGDTDKISEIIGECNRMGIKVLPPDINESFGDFMLVNPEKTGEQRALPAGRQAIRFGLSAIKNVGENIIKNIVNERKANGLFTSVENLLERIQSRDLNKKSIESLIKVGALDGFEERNKLLFNLEKILAYHKETKQSQNFNQSSLFSAAENAIQTPGLRLKETEPLALEEKLKLEKELLGLYISGHPLDKYRSRLKNAKLNIKTIKTFIRQTPVIFAAMPEAIKKIMTKNGEPMAFIKFMDLTDSIESVVFPKTLNDYGHLLEENKCVIIRGRLSHRNDEPNIICEEIREIKL</sequence>
<evidence type="ECO:0000313" key="10">
    <source>
        <dbReference type="EMBL" id="PIS13275.1"/>
    </source>
</evidence>
<dbReference type="SMART" id="SM00481">
    <property type="entry name" value="POLIIIAc"/>
    <property type="match status" value="1"/>
</dbReference>
<evidence type="ECO:0000313" key="11">
    <source>
        <dbReference type="Proteomes" id="UP000230353"/>
    </source>
</evidence>
<dbReference type="InterPro" id="IPR011708">
    <property type="entry name" value="DNA_pol3_alpha_NTPase_dom"/>
</dbReference>
<evidence type="ECO:0000256" key="7">
    <source>
        <dbReference type="ARBA" id="ARBA00022932"/>
    </source>
</evidence>
<dbReference type="InterPro" id="IPR029460">
    <property type="entry name" value="DNAPol_HHH"/>
</dbReference>
<keyword evidence="4" id="KW-0808">Transferase</keyword>
<dbReference type="GO" id="GO:0006260">
    <property type="term" value="P:DNA replication"/>
    <property type="evidence" value="ECO:0007669"/>
    <property type="project" value="UniProtKB-KW"/>
</dbReference>
<dbReference type="NCBIfam" id="NF004226">
    <property type="entry name" value="PRK05673.1"/>
    <property type="match status" value="1"/>
</dbReference>
<protein>
    <recommendedName>
        <fullName evidence="3">DNA polymerase III subunit alpha</fullName>
        <ecNumber evidence="2">2.7.7.7</ecNumber>
    </recommendedName>
</protein>
<dbReference type="InterPro" id="IPR016195">
    <property type="entry name" value="Pol/histidinol_Pase-like"/>
</dbReference>
<dbReference type="InterPro" id="IPR041931">
    <property type="entry name" value="DNA_pol3_alpha_thumb_dom"/>
</dbReference>
<comment type="catalytic activity">
    <reaction evidence="8">
        <text>DNA(n) + a 2'-deoxyribonucleoside 5'-triphosphate = DNA(n+1) + diphosphate</text>
        <dbReference type="Rhea" id="RHEA:22508"/>
        <dbReference type="Rhea" id="RHEA-COMP:17339"/>
        <dbReference type="Rhea" id="RHEA-COMP:17340"/>
        <dbReference type="ChEBI" id="CHEBI:33019"/>
        <dbReference type="ChEBI" id="CHEBI:61560"/>
        <dbReference type="ChEBI" id="CHEBI:173112"/>
        <dbReference type="EC" id="2.7.7.7"/>
    </reaction>
</comment>
<evidence type="ECO:0000256" key="1">
    <source>
        <dbReference type="ARBA" id="ARBA00004496"/>
    </source>
</evidence>
<keyword evidence="5" id="KW-0548">Nucleotidyltransferase</keyword>
<dbReference type="PANTHER" id="PTHR32294">
    <property type="entry name" value="DNA POLYMERASE III SUBUNIT ALPHA"/>
    <property type="match status" value="1"/>
</dbReference>
<dbReference type="SUPFAM" id="SSF89550">
    <property type="entry name" value="PHP domain-like"/>
    <property type="match status" value="1"/>
</dbReference>
<keyword evidence="6" id="KW-0235">DNA replication</keyword>
<dbReference type="InterPro" id="IPR040982">
    <property type="entry name" value="DNA_pol3_finger"/>
</dbReference>
<dbReference type="EMBL" id="PEZL01000038">
    <property type="protein sequence ID" value="PIS13275.1"/>
    <property type="molecule type" value="Genomic_DNA"/>
</dbReference>
<dbReference type="Gene3D" id="3.20.20.140">
    <property type="entry name" value="Metal-dependent hydrolases"/>
    <property type="match status" value="1"/>
</dbReference>
<dbReference type="Proteomes" id="UP000230353">
    <property type="component" value="Unassembled WGS sequence"/>
</dbReference>
<dbReference type="NCBIfam" id="NF005298">
    <property type="entry name" value="PRK06826.1"/>
    <property type="match status" value="1"/>
</dbReference>